<evidence type="ECO:0008006" key="4">
    <source>
        <dbReference type="Google" id="ProtNLM"/>
    </source>
</evidence>
<evidence type="ECO:0000256" key="1">
    <source>
        <dbReference type="SAM" id="MobiDB-lite"/>
    </source>
</evidence>
<feature type="compositionally biased region" description="Acidic residues" evidence="1">
    <location>
        <begin position="413"/>
        <end position="425"/>
    </location>
</feature>
<dbReference type="Proteomes" id="UP000799539">
    <property type="component" value="Unassembled WGS sequence"/>
</dbReference>
<proteinExistence type="predicted"/>
<feature type="compositionally biased region" description="Low complexity" evidence="1">
    <location>
        <begin position="687"/>
        <end position="706"/>
    </location>
</feature>
<protein>
    <recommendedName>
        <fullName evidence="4">SAP domain-containing protein</fullName>
    </recommendedName>
</protein>
<feature type="region of interest" description="Disordered" evidence="1">
    <location>
        <begin position="631"/>
        <end position="654"/>
    </location>
</feature>
<feature type="compositionally biased region" description="Low complexity" evidence="1">
    <location>
        <begin position="463"/>
        <end position="477"/>
    </location>
</feature>
<feature type="compositionally biased region" description="Polar residues" evidence="1">
    <location>
        <begin position="1191"/>
        <end position="1209"/>
    </location>
</feature>
<feature type="compositionally biased region" description="Basic and acidic residues" evidence="1">
    <location>
        <begin position="400"/>
        <end position="412"/>
    </location>
</feature>
<gene>
    <name evidence="2" type="ORF">CERZMDRAFT_96598</name>
</gene>
<feature type="region of interest" description="Disordered" evidence="1">
    <location>
        <begin position="673"/>
        <end position="707"/>
    </location>
</feature>
<evidence type="ECO:0000313" key="2">
    <source>
        <dbReference type="EMBL" id="KAF2213774.1"/>
    </source>
</evidence>
<feature type="region of interest" description="Disordered" evidence="1">
    <location>
        <begin position="351"/>
        <end position="534"/>
    </location>
</feature>
<sequence length="1223" mass="132982">MFDGHWRKAWLVKHALATASEQPSASGRYSFLNRSITDALHLPSCRFLHSFARLEAPLAATVVSKRPSPSSAFYFFAAPSRFSKMPTSAILSTTRRITIDLADLQISPITAQLLLIRGEIPDDDDEEESDCDEEELDINTNRPPNSASANVRYTLKISGFSLDAPYSRELNQRVGEVSKELGQEKVGSDLAPRVVDDVIAAFSAFKHNFALPALSAEAHGLQVECVFAELNTPEATITRYENGYIEMQVADVTIDGDDIDTFLNSIRASLTSDLKESLASDVPDLGKNSENLAWKEASAAFISLQKTTKAREARERKVAKAGNAGKVQKVVKGAVKKHAGTTAKLLADKDVAVQRRAKSPQVGPNTKSLDDEKQAGSANDELWGELFGEKAPTPSDDDERMERELREMLERDDLADEADVDEEPLEEPRQASNAPNQIALPGSAQHNPLKRGADGETPDPETARPAKMAKAARSAARQQVSPKPTKMALPPKMPTGKAKVAPRASEHGVVPKPSTVLPASVTNNADQSSKNVEHRFNEKNEKIPWNKEIKFALRYKFDEITKTRIIAWCKIHGISTHGKKDDIQRRIDEFVTRFGDQLDPFYGRVPGAAEFEQASRARNPAALQKQRARFHGLAGPDQSAIPSPAQPATASWPPQTSANFAWNQRVAAGQVTSAPMEAQAPHSQFPAPQNHQAFGQQQGQVAGGAQIPSAAPQVAFQTHITPQRSTLPVAEVGKATPKASKVQAQVVQPGLPYPIYQKIGTNDWGFSGDKKSRTPSALEIIQHCNRFSFQPELYADFSTYNTAELRNFLRSVGCEDVRSATVKVHLDQLVRNWYMSYMKGNAGPIPDVDIEKQGDGAGPDAPADQETGEMQQQAAAVQNAPATGTMPLPAQSAPAAQPAAVQKAPVTGRASRPAPDGCLAQSAAVQQLSQVMQQDARRRVERGEYAPGDFSLISRASASGFARGVPPNRNFPAPAAGNLNRTNGGRIDSQRNRAQPSRVRANEQTLTQLQQFASENIIMIDDDEEQQPVAQEQPPIANALNSPLATRMSGDVSMNMAGPDRGASGRITKHARPQRPLSERDRAQYQAEQLQALANGQDSAPSFPLQSSNPLQPALTPPNGYHVPQGPVAPASMFLPQDDYKPQSPGIPPANLASQQDSPVQMSSTNVSGFVPPPPGYYAVQQPGQQHYGLFQNQHPGQPSFYSQQQGPSAPQYCYTPYEQYRQ</sequence>
<reference evidence="2" key="1">
    <citation type="journal article" date="2020" name="Stud. Mycol.">
        <title>101 Dothideomycetes genomes: a test case for predicting lifestyles and emergence of pathogens.</title>
        <authorList>
            <person name="Haridas S."/>
            <person name="Albert R."/>
            <person name="Binder M."/>
            <person name="Bloem J."/>
            <person name="Labutti K."/>
            <person name="Salamov A."/>
            <person name="Andreopoulos B."/>
            <person name="Baker S."/>
            <person name="Barry K."/>
            <person name="Bills G."/>
            <person name="Bluhm B."/>
            <person name="Cannon C."/>
            <person name="Castanera R."/>
            <person name="Culley D."/>
            <person name="Daum C."/>
            <person name="Ezra D."/>
            <person name="Gonzalez J."/>
            <person name="Henrissat B."/>
            <person name="Kuo A."/>
            <person name="Liang C."/>
            <person name="Lipzen A."/>
            <person name="Lutzoni F."/>
            <person name="Magnuson J."/>
            <person name="Mondo S."/>
            <person name="Nolan M."/>
            <person name="Ohm R."/>
            <person name="Pangilinan J."/>
            <person name="Park H.-J."/>
            <person name="Ramirez L."/>
            <person name="Alfaro M."/>
            <person name="Sun H."/>
            <person name="Tritt A."/>
            <person name="Yoshinaga Y."/>
            <person name="Zwiers L.-H."/>
            <person name="Turgeon B."/>
            <person name="Goodwin S."/>
            <person name="Spatafora J."/>
            <person name="Crous P."/>
            <person name="Grigoriev I."/>
        </authorList>
    </citation>
    <scope>NUCLEOTIDE SEQUENCE</scope>
    <source>
        <strain evidence="2">SCOH1-5</strain>
    </source>
</reference>
<keyword evidence="3" id="KW-1185">Reference proteome</keyword>
<feature type="region of interest" description="Disordered" evidence="1">
    <location>
        <begin position="1189"/>
        <end position="1211"/>
    </location>
</feature>
<feature type="compositionally biased region" description="Polar residues" evidence="1">
    <location>
        <begin position="1152"/>
        <end position="1165"/>
    </location>
</feature>
<feature type="compositionally biased region" description="Low complexity" evidence="1">
    <location>
        <begin position="871"/>
        <end position="905"/>
    </location>
</feature>
<feature type="region of interest" description="Disordered" evidence="1">
    <location>
        <begin position="1049"/>
        <end position="1082"/>
    </location>
</feature>
<feature type="region of interest" description="Disordered" evidence="1">
    <location>
        <begin position="845"/>
        <end position="918"/>
    </location>
</feature>
<feature type="region of interest" description="Disordered" evidence="1">
    <location>
        <begin position="1094"/>
        <end position="1165"/>
    </location>
</feature>
<name>A0A6A6FKF2_9PEZI</name>
<feature type="compositionally biased region" description="Polar residues" evidence="1">
    <location>
        <begin position="520"/>
        <end position="530"/>
    </location>
</feature>
<dbReference type="OrthoDB" id="3648248at2759"/>
<organism evidence="2 3">
    <name type="scientific">Cercospora zeae-maydis SCOH1-5</name>
    <dbReference type="NCBI Taxonomy" id="717836"/>
    <lineage>
        <taxon>Eukaryota</taxon>
        <taxon>Fungi</taxon>
        <taxon>Dikarya</taxon>
        <taxon>Ascomycota</taxon>
        <taxon>Pezizomycotina</taxon>
        <taxon>Dothideomycetes</taxon>
        <taxon>Dothideomycetidae</taxon>
        <taxon>Mycosphaerellales</taxon>
        <taxon>Mycosphaerellaceae</taxon>
        <taxon>Cercospora</taxon>
    </lineage>
</organism>
<feature type="compositionally biased region" description="Polar residues" evidence="1">
    <location>
        <begin position="1096"/>
        <end position="1111"/>
    </location>
</feature>
<evidence type="ECO:0000313" key="3">
    <source>
        <dbReference type="Proteomes" id="UP000799539"/>
    </source>
</evidence>
<dbReference type="AlphaFoldDB" id="A0A6A6FKF2"/>
<accession>A0A6A6FKF2</accession>
<feature type="region of interest" description="Disordered" evidence="1">
    <location>
        <begin position="971"/>
        <end position="1002"/>
    </location>
</feature>
<dbReference type="EMBL" id="ML992670">
    <property type="protein sequence ID" value="KAF2213774.1"/>
    <property type="molecule type" value="Genomic_DNA"/>
</dbReference>